<keyword evidence="1" id="KW-0418">Kinase</keyword>
<accession>A0ABX1MGD3</accession>
<dbReference type="NCBIfam" id="TIGR04352">
    <property type="entry name" value="HprK_rel_A"/>
    <property type="match status" value="1"/>
</dbReference>
<name>A0ABX1MGD3_9RHOO</name>
<gene>
    <name evidence="1" type="ORF">GPA26_00550</name>
</gene>
<reference evidence="1 2" key="1">
    <citation type="submission" date="2019-12" db="EMBL/GenBank/DDBJ databases">
        <title>Comparative genomics gives insights into the taxonomy of the Azoarcus-Aromatoleum group and reveals separate origins of nif in the plant-associated Azoarcus and non-plant-associated Aromatoleum sub-groups.</title>
        <authorList>
            <person name="Lafos M."/>
            <person name="Maluk M."/>
            <person name="Batista M."/>
            <person name="Junghare M."/>
            <person name="Carmona M."/>
            <person name="Faoro H."/>
            <person name="Cruz L.M."/>
            <person name="Battistoni F."/>
            <person name="De Souza E."/>
            <person name="Pedrosa F."/>
            <person name="Chen W.-M."/>
            <person name="Poole P.S."/>
            <person name="Dixon R.A."/>
            <person name="James E.K."/>
        </authorList>
    </citation>
    <scope>NUCLEOTIDE SEQUENCE [LARGE SCALE GENOMIC DNA]</scope>
    <source>
        <strain evidence="1 2">ToN1</strain>
    </source>
</reference>
<proteinExistence type="predicted"/>
<dbReference type="RefSeq" id="WP_169204449.1">
    <property type="nucleotide sequence ID" value="NZ_CP059560.1"/>
</dbReference>
<evidence type="ECO:0000313" key="1">
    <source>
        <dbReference type="EMBL" id="NMF86960.1"/>
    </source>
</evidence>
<evidence type="ECO:0000313" key="2">
    <source>
        <dbReference type="Proteomes" id="UP000652074"/>
    </source>
</evidence>
<sequence>MIDVTLHLAPVTVRVRSPFATVRRHLETFYPDALHGSGKARHFIDFDIHITHGTGWRRWLRPQARFFLDHAEPFLPLPATQAAPLFEWGLNWCLASRPLGYLVMHAAVVARDDDALVMPGAPGAGKSTLCAALTFIDQWRLLSDELAILAPECGTLQPNPRPISLKNESIDIVSRFPGTRLGRRYTDTRKGTISHAAPPATSHSAAARQARCRWVIFPRFVPGSAPRSEEIGRAEAFARIAEQSFNRDRMGETGFHALCEMLDKARCFDIAYDSTDTALAMVRSITGR</sequence>
<protein>
    <submittedName>
        <fullName evidence="1">HprK-related kinase A</fullName>
    </submittedName>
</protein>
<dbReference type="Proteomes" id="UP000652074">
    <property type="component" value="Unassembled WGS sequence"/>
</dbReference>
<dbReference type="EMBL" id="WTVR01000001">
    <property type="protein sequence ID" value="NMF86960.1"/>
    <property type="molecule type" value="Genomic_DNA"/>
</dbReference>
<keyword evidence="1" id="KW-0808">Transferase</keyword>
<dbReference type="GO" id="GO:0016301">
    <property type="term" value="F:kinase activity"/>
    <property type="evidence" value="ECO:0007669"/>
    <property type="project" value="UniProtKB-KW"/>
</dbReference>
<dbReference type="InterPro" id="IPR027417">
    <property type="entry name" value="P-loop_NTPase"/>
</dbReference>
<organism evidence="1 2">
    <name type="scientific">Aromatoleum petrolei</name>
    <dbReference type="NCBI Taxonomy" id="76116"/>
    <lineage>
        <taxon>Bacteria</taxon>
        <taxon>Pseudomonadati</taxon>
        <taxon>Pseudomonadota</taxon>
        <taxon>Betaproteobacteria</taxon>
        <taxon>Rhodocyclales</taxon>
        <taxon>Rhodocyclaceae</taxon>
        <taxon>Aromatoleum</taxon>
    </lineage>
</organism>
<dbReference type="SUPFAM" id="SSF53795">
    <property type="entry name" value="PEP carboxykinase-like"/>
    <property type="match status" value="1"/>
</dbReference>
<comment type="caution">
    <text evidence="1">The sequence shown here is derived from an EMBL/GenBank/DDBJ whole genome shotgun (WGS) entry which is preliminary data.</text>
</comment>
<keyword evidence="2" id="KW-1185">Reference proteome</keyword>
<dbReference type="InterPro" id="IPR027600">
    <property type="entry name" value="HprK-rel_A"/>
</dbReference>
<dbReference type="Gene3D" id="3.40.50.300">
    <property type="entry name" value="P-loop containing nucleotide triphosphate hydrolases"/>
    <property type="match status" value="1"/>
</dbReference>